<dbReference type="AlphaFoldDB" id="A0A9Q1EQE5"/>
<reference evidence="2" key="1">
    <citation type="journal article" date="2023" name="Science">
        <title>Genome structures resolve the early diversification of teleost fishes.</title>
        <authorList>
            <person name="Parey E."/>
            <person name="Louis A."/>
            <person name="Montfort J."/>
            <person name="Bouchez O."/>
            <person name="Roques C."/>
            <person name="Iampietro C."/>
            <person name="Lluch J."/>
            <person name="Castinel A."/>
            <person name="Donnadieu C."/>
            <person name="Desvignes T."/>
            <person name="Floi Bucao C."/>
            <person name="Jouanno E."/>
            <person name="Wen M."/>
            <person name="Mejri S."/>
            <person name="Dirks R."/>
            <person name="Jansen H."/>
            <person name="Henkel C."/>
            <person name="Chen W.J."/>
            <person name="Zahm M."/>
            <person name="Cabau C."/>
            <person name="Klopp C."/>
            <person name="Thompson A.W."/>
            <person name="Robinson-Rechavi M."/>
            <person name="Braasch I."/>
            <person name="Lecointre G."/>
            <person name="Bobe J."/>
            <person name="Postlethwait J.H."/>
            <person name="Berthelot C."/>
            <person name="Roest Crollius H."/>
            <person name="Guiguen Y."/>
        </authorList>
    </citation>
    <scope>NUCLEOTIDE SEQUENCE</scope>
    <source>
        <strain evidence="2">WJC10195</strain>
    </source>
</reference>
<evidence type="ECO:0000256" key="1">
    <source>
        <dbReference type="SAM" id="MobiDB-lite"/>
    </source>
</evidence>
<comment type="caution">
    <text evidence="2">The sequence shown here is derived from an EMBL/GenBank/DDBJ whole genome shotgun (WGS) entry which is preliminary data.</text>
</comment>
<accession>A0A9Q1EQE5</accession>
<proteinExistence type="predicted"/>
<organism evidence="2 3">
    <name type="scientific">Synaphobranchus kaupii</name>
    <name type="common">Kaup's arrowtooth eel</name>
    <dbReference type="NCBI Taxonomy" id="118154"/>
    <lineage>
        <taxon>Eukaryota</taxon>
        <taxon>Metazoa</taxon>
        <taxon>Chordata</taxon>
        <taxon>Craniata</taxon>
        <taxon>Vertebrata</taxon>
        <taxon>Euteleostomi</taxon>
        <taxon>Actinopterygii</taxon>
        <taxon>Neopterygii</taxon>
        <taxon>Teleostei</taxon>
        <taxon>Anguilliformes</taxon>
        <taxon>Synaphobranchidae</taxon>
        <taxon>Synaphobranchus</taxon>
    </lineage>
</organism>
<feature type="region of interest" description="Disordered" evidence="1">
    <location>
        <begin position="1"/>
        <end position="45"/>
    </location>
</feature>
<evidence type="ECO:0000313" key="2">
    <source>
        <dbReference type="EMBL" id="KAJ8342933.1"/>
    </source>
</evidence>
<protein>
    <submittedName>
        <fullName evidence="2">Uncharacterized protein</fullName>
    </submittedName>
</protein>
<name>A0A9Q1EQE5_SYNKA</name>
<dbReference type="Proteomes" id="UP001152622">
    <property type="component" value="Chromosome 14"/>
</dbReference>
<dbReference type="EMBL" id="JAINUF010000014">
    <property type="protein sequence ID" value="KAJ8342933.1"/>
    <property type="molecule type" value="Genomic_DNA"/>
</dbReference>
<gene>
    <name evidence="2" type="ORF">SKAU_G00328610</name>
</gene>
<evidence type="ECO:0000313" key="3">
    <source>
        <dbReference type="Proteomes" id="UP001152622"/>
    </source>
</evidence>
<keyword evidence="3" id="KW-1185">Reference proteome</keyword>
<sequence length="190" mass="20076">MSAALPSRSIPSGLHGGAGRPQNGPSPWALTGVRRPRTRQKGEAQSLAVSAARLRRGENDASVSLSHVRCVPPTARGLTVCIWGVRLGAPLRMKAPQSAVVAEPLNGAAALLIKGSLCPDKRPGSGARRGVSAVGPACFYFHCGRDGSDVTHLPPCVWEEVWVLAKNSHPSKRKGVMRLLLLPPQYVALC</sequence>